<dbReference type="AlphaFoldDB" id="M0JVY7"/>
<dbReference type="Proteomes" id="UP000011623">
    <property type="component" value="Unassembled WGS sequence"/>
</dbReference>
<organism evidence="1 2">
    <name type="scientific">Haloarcula amylolytica JCM 13557</name>
    <dbReference type="NCBI Taxonomy" id="1227452"/>
    <lineage>
        <taxon>Archaea</taxon>
        <taxon>Methanobacteriati</taxon>
        <taxon>Methanobacteriota</taxon>
        <taxon>Stenosarchaea group</taxon>
        <taxon>Halobacteria</taxon>
        <taxon>Halobacteriales</taxon>
        <taxon>Haloarculaceae</taxon>
        <taxon>Haloarcula</taxon>
    </lineage>
</organism>
<evidence type="ECO:0000313" key="2">
    <source>
        <dbReference type="Proteomes" id="UP000011623"/>
    </source>
</evidence>
<sequence length="118" mass="12958">MRQAVNRLEDAGYVSYETGSLSSKNAYATQPASSSLPAPASAPSIEEAYVIPQFGDWPFAFARINTVYVWTQSTPHDELVARLQQHDGPRTVAILEEVDLSKDHSVIYDLQSIGDAKC</sequence>
<accession>M0JVY7</accession>
<name>M0JVY7_9EURY</name>
<reference evidence="1 2" key="1">
    <citation type="journal article" date="2014" name="PLoS Genet.">
        <title>Phylogenetically driven sequencing of extremely halophilic archaea reveals strategies for static and dynamic osmo-response.</title>
        <authorList>
            <person name="Becker E.A."/>
            <person name="Seitzer P.M."/>
            <person name="Tritt A."/>
            <person name="Larsen D."/>
            <person name="Krusor M."/>
            <person name="Yao A.I."/>
            <person name="Wu D."/>
            <person name="Madern D."/>
            <person name="Eisen J.A."/>
            <person name="Darling A.E."/>
            <person name="Facciotti M.T."/>
        </authorList>
    </citation>
    <scope>NUCLEOTIDE SEQUENCE [LARGE SCALE GENOMIC DNA]</scope>
    <source>
        <strain evidence="1 2">JCM 13557</strain>
    </source>
</reference>
<protein>
    <submittedName>
        <fullName evidence="1">Uncharacterized protein</fullName>
    </submittedName>
</protein>
<evidence type="ECO:0000313" key="1">
    <source>
        <dbReference type="EMBL" id="EMA13352.1"/>
    </source>
</evidence>
<proteinExistence type="predicted"/>
<dbReference type="EMBL" id="AOLW01000073">
    <property type="protein sequence ID" value="EMA13352.1"/>
    <property type="molecule type" value="Genomic_DNA"/>
</dbReference>
<dbReference type="PATRIC" id="fig|1227452.3.peg.4122"/>
<gene>
    <name evidence="1" type="ORF">C442_20921</name>
</gene>
<comment type="caution">
    <text evidence="1">The sequence shown here is derived from an EMBL/GenBank/DDBJ whole genome shotgun (WGS) entry which is preliminary data.</text>
</comment>
<keyword evidence="2" id="KW-1185">Reference proteome</keyword>